<dbReference type="GO" id="GO:0003723">
    <property type="term" value="F:RNA binding"/>
    <property type="evidence" value="ECO:0007669"/>
    <property type="project" value="UniProtKB-KW"/>
</dbReference>
<evidence type="ECO:0000256" key="12">
    <source>
        <dbReference type="RuleBase" id="RU365053"/>
    </source>
</evidence>
<dbReference type="GO" id="GO:0046540">
    <property type="term" value="C:U4/U6 x U5 tri-snRNP complex"/>
    <property type="evidence" value="ECO:0007669"/>
    <property type="project" value="UniProtKB-UniRule"/>
</dbReference>
<keyword evidence="10 12" id="KW-0687">Ribonucleoprotein</keyword>
<dbReference type="Proteomes" id="UP000242474">
    <property type="component" value="Unassembled WGS sequence"/>
</dbReference>
<dbReference type="Pfam" id="PF01423">
    <property type="entry name" value="LSM"/>
    <property type="match status" value="1"/>
</dbReference>
<evidence type="ECO:0000256" key="4">
    <source>
        <dbReference type="ARBA" id="ARBA00022490"/>
    </source>
</evidence>
<dbReference type="SMART" id="SM00651">
    <property type="entry name" value="Sm"/>
    <property type="match status" value="1"/>
</dbReference>
<evidence type="ECO:0000256" key="8">
    <source>
        <dbReference type="ARBA" id="ARBA00023187"/>
    </source>
</evidence>
<keyword evidence="7 12" id="KW-0694">RNA-binding</keyword>
<evidence type="ECO:0000256" key="3">
    <source>
        <dbReference type="ARBA" id="ARBA00006850"/>
    </source>
</evidence>
<keyword evidence="8 12" id="KW-0508">mRNA splicing</keyword>
<organism evidence="14 15">
    <name type="scientific">Coemansia reversa (strain ATCC 12441 / NRRL 1564)</name>
    <dbReference type="NCBI Taxonomy" id="763665"/>
    <lineage>
        <taxon>Eukaryota</taxon>
        <taxon>Fungi</taxon>
        <taxon>Fungi incertae sedis</taxon>
        <taxon>Zoopagomycota</taxon>
        <taxon>Kickxellomycotina</taxon>
        <taxon>Kickxellomycetes</taxon>
        <taxon>Kickxellales</taxon>
        <taxon>Kickxellaceae</taxon>
        <taxon>Coemansia</taxon>
    </lineage>
</organism>
<dbReference type="GO" id="GO:0005682">
    <property type="term" value="C:U5 snRNP"/>
    <property type="evidence" value="ECO:0007669"/>
    <property type="project" value="UniProtKB-UniRule"/>
</dbReference>
<dbReference type="PANTHER" id="PTHR11193">
    <property type="entry name" value="SMALL NUCLEAR RIBONUCLEOPROTEIN E"/>
    <property type="match status" value="1"/>
</dbReference>
<evidence type="ECO:0000256" key="6">
    <source>
        <dbReference type="ARBA" id="ARBA00022728"/>
    </source>
</evidence>
<dbReference type="AlphaFoldDB" id="A0A2G5BI75"/>
<evidence type="ECO:0000313" key="14">
    <source>
        <dbReference type="EMBL" id="PIA18724.1"/>
    </source>
</evidence>
<dbReference type="STRING" id="763665.A0A2G5BI75"/>
<keyword evidence="5 12" id="KW-0507">mRNA processing</keyword>
<evidence type="ECO:0000256" key="9">
    <source>
        <dbReference type="ARBA" id="ARBA00023242"/>
    </source>
</evidence>
<dbReference type="OrthoDB" id="25620at2759"/>
<reference evidence="14 15" key="1">
    <citation type="journal article" date="2015" name="Genome Biol. Evol.">
        <title>Phylogenomic analyses indicate that early fungi evolved digesting cell walls of algal ancestors of land plants.</title>
        <authorList>
            <person name="Chang Y."/>
            <person name="Wang S."/>
            <person name="Sekimoto S."/>
            <person name="Aerts A.L."/>
            <person name="Choi C."/>
            <person name="Clum A."/>
            <person name="LaButti K.M."/>
            <person name="Lindquist E.A."/>
            <person name="Yee Ngan C."/>
            <person name="Ohm R.A."/>
            <person name="Salamov A.A."/>
            <person name="Grigoriev I.V."/>
            <person name="Spatafora J.W."/>
            <person name="Berbee M.L."/>
        </authorList>
    </citation>
    <scope>NUCLEOTIDE SEQUENCE [LARGE SCALE GENOMIC DNA]</scope>
    <source>
        <strain evidence="14 15">NRRL 1564</strain>
    </source>
</reference>
<evidence type="ECO:0000256" key="10">
    <source>
        <dbReference type="ARBA" id="ARBA00023274"/>
    </source>
</evidence>
<dbReference type="InterPro" id="IPR010920">
    <property type="entry name" value="LSM_dom_sf"/>
</dbReference>
<keyword evidence="15" id="KW-1185">Reference proteome</keyword>
<evidence type="ECO:0000256" key="1">
    <source>
        <dbReference type="ARBA" id="ARBA00004123"/>
    </source>
</evidence>
<dbReference type="GO" id="GO:0005681">
    <property type="term" value="C:spliceosomal complex"/>
    <property type="evidence" value="ECO:0007669"/>
    <property type="project" value="UniProtKB-KW"/>
</dbReference>
<comment type="similarity">
    <text evidence="3 12">Belongs to the snRNP Sm proteins family.</text>
</comment>
<comment type="subcellular location">
    <subcellularLocation>
        <location evidence="2">Cytoplasm</location>
        <location evidence="2">Cytosol</location>
    </subcellularLocation>
    <subcellularLocation>
        <location evidence="1 12">Nucleus</location>
    </subcellularLocation>
</comment>
<accession>A0A2G5BI75</accession>
<dbReference type="EMBL" id="KZ303489">
    <property type="protein sequence ID" value="PIA18724.1"/>
    <property type="molecule type" value="Genomic_DNA"/>
</dbReference>
<dbReference type="Gene3D" id="2.30.30.100">
    <property type="match status" value="1"/>
</dbReference>
<keyword evidence="6 12" id="KW-0747">Spliceosome</keyword>
<gene>
    <name evidence="14" type="ORF">COEREDRAFT_59266</name>
</gene>
<dbReference type="PROSITE" id="PS52002">
    <property type="entry name" value="SM"/>
    <property type="match status" value="1"/>
</dbReference>
<dbReference type="CDD" id="cd01718">
    <property type="entry name" value="Sm_E"/>
    <property type="match status" value="1"/>
</dbReference>
<comment type="function">
    <text evidence="12">Involved in pre-mRNA splicing. Binds and is required for the stability of snRNA U1, U2, U4 and U5 which contain a highly conserved structural motif called the Sm binding site. Involved in cap modification.</text>
</comment>
<dbReference type="GO" id="GO:0000387">
    <property type="term" value="P:spliceosomal snRNP assembly"/>
    <property type="evidence" value="ECO:0007669"/>
    <property type="project" value="UniProtKB-UniRule"/>
</dbReference>
<evidence type="ECO:0000256" key="5">
    <source>
        <dbReference type="ARBA" id="ARBA00022664"/>
    </source>
</evidence>
<protein>
    <recommendedName>
        <fullName evidence="12">Small nuclear ribonucleoprotein E</fullName>
        <shortName evidence="12">snRNP-E</shortName>
    </recommendedName>
    <alternativeName>
        <fullName evidence="12">Sm protein E</fullName>
    </alternativeName>
</protein>
<dbReference type="InterPro" id="IPR001163">
    <property type="entry name" value="Sm_dom_euk/arc"/>
</dbReference>
<dbReference type="GO" id="GO:0005685">
    <property type="term" value="C:U1 snRNP"/>
    <property type="evidence" value="ECO:0007669"/>
    <property type="project" value="UniProtKB-UniRule"/>
</dbReference>
<dbReference type="FunFam" id="2.30.30.100:FF:000013">
    <property type="entry name" value="Small nuclear ribonucleoprotein E"/>
    <property type="match status" value="1"/>
</dbReference>
<keyword evidence="4" id="KW-0963">Cytoplasm</keyword>
<dbReference type="InterPro" id="IPR047575">
    <property type="entry name" value="Sm"/>
</dbReference>
<evidence type="ECO:0000259" key="13">
    <source>
        <dbReference type="PROSITE" id="PS52002"/>
    </source>
</evidence>
<comment type="function">
    <text evidence="11">Plays a role in pre-mRNA splicing as a core component of the spliceosomal U1, U2, U4 and U5 small nuclear ribonucleoproteins (snRNPs), the building blocks of the spliceosome.</text>
</comment>
<dbReference type="GO" id="GO:0005687">
    <property type="term" value="C:U4 snRNP"/>
    <property type="evidence" value="ECO:0007669"/>
    <property type="project" value="UniProtKB-UniRule"/>
</dbReference>
<name>A0A2G5BI75_COERN</name>
<dbReference type="SUPFAM" id="SSF50182">
    <property type="entry name" value="Sm-like ribonucleoproteins"/>
    <property type="match status" value="1"/>
</dbReference>
<feature type="domain" description="Sm" evidence="13">
    <location>
        <begin position="13"/>
        <end position="88"/>
    </location>
</feature>
<evidence type="ECO:0000313" key="15">
    <source>
        <dbReference type="Proteomes" id="UP000242474"/>
    </source>
</evidence>
<evidence type="ECO:0000256" key="11">
    <source>
        <dbReference type="ARBA" id="ARBA00058057"/>
    </source>
</evidence>
<keyword evidence="9 12" id="KW-0539">Nucleus</keyword>
<evidence type="ECO:0000256" key="2">
    <source>
        <dbReference type="ARBA" id="ARBA00004514"/>
    </source>
</evidence>
<proteinExistence type="inferred from homology"/>
<dbReference type="InterPro" id="IPR027078">
    <property type="entry name" value="snRNP-E"/>
</dbReference>
<dbReference type="GO" id="GO:0005829">
    <property type="term" value="C:cytosol"/>
    <property type="evidence" value="ECO:0007669"/>
    <property type="project" value="UniProtKB-SubCell"/>
</dbReference>
<dbReference type="GO" id="GO:0005686">
    <property type="term" value="C:U2 snRNP"/>
    <property type="evidence" value="ECO:0007669"/>
    <property type="project" value="UniProtKB-UniRule"/>
</dbReference>
<evidence type="ECO:0000256" key="7">
    <source>
        <dbReference type="ARBA" id="ARBA00022884"/>
    </source>
</evidence>
<sequence>MSTRVQKAMVNPINVIFKYLQTKARVQIWLYEQKNLRLEGQILGFDEFMNVVLGEAKEIHVKKGTETELGRILLKGDNITLIHEAGAA</sequence>